<dbReference type="GO" id="GO:0016301">
    <property type="term" value="F:kinase activity"/>
    <property type="evidence" value="ECO:0007669"/>
    <property type="project" value="UniProtKB-KW"/>
</dbReference>
<dbReference type="EMBL" id="JACSPP010000007">
    <property type="protein sequence ID" value="MBD8039577.1"/>
    <property type="molecule type" value="Genomic_DNA"/>
</dbReference>
<organism evidence="9 10">
    <name type="scientific">Phocaeicola intestinalis</name>
    <dbReference type="NCBI Taxonomy" id="2762212"/>
    <lineage>
        <taxon>Bacteria</taxon>
        <taxon>Pseudomonadati</taxon>
        <taxon>Bacteroidota</taxon>
        <taxon>Bacteroidia</taxon>
        <taxon>Bacteroidales</taxon>
        <taxon>Bacteroidaceae</taxon>
        <taxon>Phocaeicola</taxon>
    </lineage>
</organism>
<dbReference type="InterPro" id="IPR036890">
    <property type="entry name" value="HATPase_C_sf"/>
</dbReference>
<keyword evidence="3" id="KW-0597">Phosphoprotein</keyword>
<dbReference type="Gene3D" id="3.30.565.10">
    <property type="entry name" value="Histidine kinase-like ATPase, C-terminal domain"/>
    <property type="match status" value="1"/>
</dbReference>
<gene>
    <name evidence="9" type="ORF">H9625_03785</name>
</gene>
<evidence type="ECO:0000313" key="10">
    <source>
        <dbReference type="Proteomes" id="UP000620874"/>
    </source>
</evidence>
<keyword evidence="5 9" id="KW-0418">Kinase</keyword>
<keyword evidence="7" id="KW-0472">Membrane</keyword>
<proteinExistence type="predicted"/>
<evidence type="ECO:0000256" key="1">
    <source>
        <dbReference type="ARBA" id="ARBA00000085"/>
    </source>
</evidence>
<evidence type="ECO:0000256" key="3">
    <source>
        <dbReference type="ARBA" id="ARBA00022553"/>
    </source>
</evidence>
<name>A0ABR8Y5U0_9BACT</name>
<feature type="transmembrane region" description="Helical" evidence="7">
    <location>
        <begin position="174"/>
        <end position="192"/>
    </location>
</feature>
<dbReference type="SUPFAM" id="SSF55874">
    <property type="entry name" value="ATPase domain of HSP90 chaperone/DNA topoisomerase II/histidine kinase"/>
    <property type="match status" value="1"/>
</dbReference>
<evidence type="ECO:0000256" key="6">
    <source>
        <dbReference type="ARBA" id="ARBA00023012"/>
    </source>
</evidence>
<evidence type="ECO:0000256" key="7">
    <source>
        <dbReference type="SAM" id="Phobius"/>
    </source>
</evidence>
<dbReference type="PRINTS" id="PR00344">
    <property type="entry name" value="BCTRLSENSOR"/>
</dbReference>
<comment type="catalytic activity">
    <reaction evidence="1">
        <text>ATP + protein L-histidine = ADP + protein N-phospho-L-histidine.</text>
        <dbReference type="EC" id="2.7.13.3"/>
    </reaction>
</comment>
<dbReference type="CDD" id="cd00082">
    <property type="entry name" value="HisKA"/>
    <property type="match status" value="1"/>
</dbReference>
<dbReference type="InterPro" id="IPR036097">
    <property type="entry name" value="HisK_dim/P_sf"/>
</dbReference>
<dbReference type="PANTHER" id="PTHR45453">
    <property type="entry name" value="PHOSPHATE REGULON SENSOR PROTEIN PHOR"/>
    <property type="match status" value="1"/>
</dbReference>
<keyword evidence="6" id="KW-0902">Two-component regulatory system</keyword>
<evidence type="ECO:0000256" key="5">
    <source>
        <dbReference type="ARBA" id="ARBA00022777"/>
    </source>
</evidence>
<evidence type="ECO:0000256" key="2">
    <source>
        <dbReference type="ARBA" id="ARBA00012438"/>
    </source>
</evidence>
<dbReference type="SUPFAM" id="SSF47384">
    <property type="entry name" value="Homodimeric domain of signal transducing histidine kinase"/>
    <property type="match status" value="1"/>
</dbReference>
<dbReference type="InterPro" id="IPR050351">
    <property type="entry name" value="BphY/WalK/GraS-like"/>
</dbReference>
<evidence type="ECO:0000313" key="9">
    <source>
        <dbReference type="EMBL" id="MBD8039577.1"/>
    </source>
</evidence>
<dbReference type="Pfam" id="PF00512">
    <property type="entry name" value="HisKA"/>
    <property type="match status" value="1"/>
</dbReference>
<keyword evidence="7" id="KW-0812">Transmembrane</keyword>
<sequence>MTKLIYRLLPFSKRLFLSVILLFVIFATCFLVFQYQREKAYKSDLLNMQLQNYNNRMYDFITSCKSLDTDSLQQYVVTHIIPDIRVTIITTQGKVIYDNIQPDVSKFENHRTRKEVQDALMYGSGYDINRISASIEGQEYFYSAHYYPSQQLIIRSALPYNVSLSKHLKADSEFVWFTLTISLMLVILFYRYTRKLGMSITRLQQFALRADRNEPIDISESFPKNELGEISQHIIKIYQRLHRAKEALYIEREKLISHLQTSHEGLGVFTRERKEILVNNLFTQYANTISDHNLTSTEEVFNIAELHPITDFLNRNDGNFSKEEKKLSLHVDKNGRSFSVECIIFQDHSFEISINDISQEEQQARLKRQLTQNIAHELKTPVSSIQGYLETILNTPNLPPATMQAFLERSYAQSNRLTVLLRDISVLTRMDEAPNLVEREQVNLSLMLKNMLNELALALEEKHITVINKVPYGLIINGNSSLLYSIFRNLMDNAIAYAGTGVTIRINCFREDEKYYYFSFSDTGVGVPEEHLNRIFERFYRIDKGRSRKLGGTGLGLAIVKNAVLFHGGTIFAKNNPSGGLEFVFTLQKNKEE</sequence>
<feature type="domain" description="Histidine kinase" evidence="8">
    <location>
        <begin position="373"/>
        <end position="591"/>
    </location>
</feature>
<dbReference type="Proteomes" id="UP000620874">
    <property type="component" value="Unassembled WGS sequence"/>
</dbReference>
<dbReference type="Pfam" id="PF02518">
    <property type="entry name" value="HATPase_c"/>
    <property type="match status" value="1"/>
</dbReference>
<dbReference type="InterPro" id="IPR005467">
    <property type="entry name" value="His_kinase_dom"/>
</dbReference>
<reference evidence="9 10" key="1">
    <citation type="submission" date="2020-08" db="EMBL/GenBank/DDBJ databases">
        <title>A Genomic Blueprint of the Chicken Gut Microbiome.</title>
        <authorList>
            <person name="Gilroy R."/>
            <person name="Ravi A."/>
            <person name="Getino M."/>
            <person name="Pursley I."/>
            <person name="Horton D.L."/>
            <person name="Alikhan N.-F."/>
            <person name="Baker D."/>
            <person name="Gharbi K."/>
            <person name="Hall N."/>
            <person name="Watson M."/>
            <person name="Adriaenssens E.M."/>
            <person name="Foster-Nyarko E."/>
            <person name="Jarju S."/>
            <person name="Secka A."/>
            <person name="Antonio M."/>
            <person name="Oren A."/>
            <person name="Chaudhuri R."/>
            <person name="La Ragione R.M."/>
            <person name="Hildebrand F."/>
            <person name="Pallen M.J."/>
        </authorList>
    </citation>
    <scope>NUCLEOTIDE SEQUENCE [LARGE SCALE GENOMIC DNA]</scope>
    <source>
        <strain evidence="9 10">Sa1CVN1</strain>
    </source>
</reference>
<dbReference type="PANTHER" id="PTHR45453:SF1">
    <property type="entry name" value="PHOSPHATE REGULON SENSOR PROTEIN PHOR"/>
    <property type="match status" value="1"/>
</dbReference>
<dbReference type="InterPro" id="IPR004358">
    <property type="entry name" value="Sig_transdc_His_kin-like_C"/>
</dbReference>
<comment type="caution">
    <text evidence="9">The sequence shown here is derived from an EMBL/GenBank/DDBJ whole genome shotgun (WGS) entry which is preliminary data.</text>
</comment>
<feature type="transmembrane region" description="Helical" evidence="7">
    <location>
        <begin position="15"/>
        <end position="33"/>
    </location>
</feature>
<dbReference type="CDD" id="cd00075">
    <property type="entry name" value="HATPase"/>
    <property type="match status" value="1"/>
</dbReference>
<accession>A0ABR8Y5U0</accession>
<dbReference type="SMART" id="SM00388">
    <property type="entry name" value="HisKA"/>
    <property type="match status" value="1"/>
</dbReference>
<dbReference type="PROSITE" id="PS50109">
    <property type="entry name" value="HIS_KIN"/>
    <property type="match status" value="1"/>
</dbReference>
<dbReference type="RefSeq" id="WP_087398259.1">
    <property type="nucleotide sequence ID" value="NZ_JACSPP010000007.1"/>
</dbReference>
<dbReference type="InterPro" id="IPR003594">
    <property type="entry name" value="HATPase_dom"/>
</dbReference>
<evidence type="ECO:0000256" key="4">
    <source>
        <dbReference type="ARBA" id="ARBA00022679"/>
    </source>
</evidence>
<dbReference type="SMART" id="SM00387">
    <property type="entry name" value="HATPase_c"/>
    <property type="match status" value="1"/>
</dbReference>
<dbReference type="InterPro" id="IPR003661">
    <property type="entry name" value="HisK_dim/P_dom"/>
</dbReference>
<dbReference type="Gene3D" id="1.10.287.130">
    <property type="match status" value="1"/>
</dbReference>
<keyword evidence="7" id="KW-1133">Transmembrane helix</keyword>
<evidence type="ECO:0000259" key="8">
    <source>
        <dbReference type="PROSITE" id="PS50109"/>
    </source>
</evidence>
<keyword evidence="10" id="KW-1185">Reference proteome</keyword>
<keyword evidence="4" id="KW-0808">Transferase</keyword>
<protein>
    <recommendedName>
        <fullName evidence="2">histidine kinase</fullName>
        <ecNumber evidence="2">2.7.13.3</ecNumber>
    </recommendedName>
</protein>
<dbReference type="EC" id="2.7.13.3" evidence="2"/>